<evidence type="ECO:0000256" key="4">
    <source>
        <dbReference type="ARBA" id="ARBA00013346"/>
    </source>
</evidence>
<sequence length="412" mass="44193">MSDQTGKSPAAWRQEMVATLKSPEALNGMELSPPLERALLEVPRHLFAPEADLEAAHAPFNPVVTKKDERGVALSSVSAPQIQAMMLGQARIEPGMRVLEIGSGGYNAALIAELVGPAGHVVSIDIDPEVTERAAKLLAEAGYPQVRVVTGDAAEGVPGEAPFDRIIVTAGAWDIPSAWTEQLAEDGRLVVPLRMRSLTRSVAFHRSGGRLVSDSALVCGFVAMQGVDAHDEQVVLVNGDESVGLRFGDGAPGEVELLDNAVRSPRTEAWTGVRVHRQEPIVGLQLYLATHLPGFCIMTTDSEADTGAVQPTNPYFSMAAVRGDSFAYLITRPAPGDEADEHVEYGVHAFGPHRTELADEVTALVTVWDRLHRGGPDPQVTAYPAATPDEELEGQAVIDKRHVRVTLTWPPE</sequence>
<dbReference type="PANTHER" id="PTHR11579:SF0">
    <property type="entry name" value="PROTEIN-L-ISOASPARTATE(D-ASPARTATE) O-METHYLTRANSFERASE"/>
    <property type="match status" value="1"/>
</dbReference>
<evidence type="ECO:0000256" key="1">
    <source>
        <dbReference type="ARBA" id="ARBA00004496"/>
    </source>
</evidence>
<dbReference type="PANTHER" id="PTHR11579">
    <property type="entry name" value="PROTEIN-L-ISOASPARTATE O-METHYLTRANSFERASE"/>
    <property type="match status" value="1"/>
</dbReference>
<keyword evidence="13" id="KW-1185">Reference proteome</keyword>
<dbReference type="EMBL" id="JAQFWQ010000020">
    <property type="protein sequence ID" value="MDA2810873.1"/>
    <property type="molecule type" value="Genomic_DNA"/>
</dbReference>
<evidence type="ECO:0000256" key="8">
    <source>
        <dbReference type="ARBA" id="ARBA00022691"/>
    </source>
</evidence>
<evidence type="ECO:0000256" key="5">
    <source>
        <dbReference type="ARBA" id="ARBA00022490"/>
    </source>
</evidence>
<evidence type="ECO:0000256" key="9">
    <source>
        <dbReference type="ARBA" id="ARBA00030757"/>
    </source>
</evidence>
<comment type="similarity">
    <text evidence="2">Belongs to the methyltransferase superfamily. L-isoaspartyl/D-aspartyl protein methyltransferase family.</text>
</comment>
<dbReference type="InterPro" id="IPR029063">
    <property type="entry name" value="SAM-dependent_MTases_sf"/>
</dbReference>
<evidence type="ECO:0000256" key="6">
    <source>
        <dbReference type="ARBA" id="ARBA00022603"/>
    </source>
</evidence>
<evidence type="ECO:0000256" key="3">
    <source>
        <dbReference type="ARBA" id="ARBA00011890"/>
    </source>
</evidence>
<name>A0ABT4U1P0_9ACTN</name>
<evidence type="ECO:0000256" key="7">
    <source>
        <dbReference type="ARBA" id="ARBA00022679"/>
    </source>
</evidence>
<protein>
    <recommendedName>
        <fullName evidence="4">Protein-L-isoaspartate O-methyltransferase</fullName>
        <ecNumber evidence="3">2.1.1.77</ecNumber>
    </recommendedName>
    <alternativeName>
        <fullName evidence="11">L-isoaspartyl protein carboxyl methyltransferase</fullName>
    </alternativeName>
    <alternativeName>
        <fullName evidence="9">Protein L-isoaspartyl methyltransferase</fullName>
    </alternativeName>
    <alternativeName>
        <fullName evidence="10">Protein-beta-aspartate methyltransferase</fullName>
    </alternativeName>
</protein>
<dbReference type="SUPFAM" id="SSF53335">
    <property type="entry name" value="S-adenosyl-L-methionine-dependent methyltransferases"/>
    <property type="match status" value="1"/>
</dbReference>
<dbReference type="InterPro" id="IPR027573">
    <property type="entry name" value="Methyltran_FxLD"/>
</dbReference>
<comment type="subcellular location">
    <subcellularLocation>
        <location evidence="1">Cytoplasm</location>
    </subcellularLocation>
</comment>
<keyword evidence="7" id="KW-0808">Transferase</keyword>
<dbReference type="Proteomes" id="UP001527866">
    <property type="component" value="Unassembled WGS sequence"/>
</dbReference>
<reference evidence="12 13" key="1">
    <citation type="submission" date="2023-01" db="EMBL/GenBank/DDBJ databases">
        <title>Draft genome sequence of Nocardiopsis sp. RSe5-2 isolated from halophytes.</title>
        <authorList>
            <person name="Duangmal K."/>
            <person name="Chantavorakit T."/>
        </authorList>
    </citation>
    <scope>NUCLEOTIDE SEQUENCE [LARGE SCALE GENOMIC DNA]</scope>
    <source>
        <strain evidence="12 13">RSe5-2</strain>
    </source>
</reference>
<evidence type="ECO:0000256" key="11">
    <source>
        <dbReference type="ARBA" id="ARBA00031350"/>
    </source>
</evidence>
<keyword evidence="6 12" id="KW-0489">Methyltransferase</keyword>
<dbReference type="RefSeq" id="WP_270685239.1">
    <property type="nucleotide sequence ID" value="NZ_JAQFWQ010000020.1"/>
</dbReference>
<comment type="caution">
    <text evidence="12">The sequence shown here is derived from an EMBL/GenBank/DDBJ whole genome shotgun (WGS) entry which is preliminary data.</text>
</comment>
<evidence type="ECO:0000256" key="2">
    <source>
        <dbReference type="ARBA" id="ARBA00005369"/>
    </source>
</evidence>
<dbReference type="Gene3D" id="3.40.50.150">
    <property type="entry name" value="Vaccinia Virus protein VP39"/>
    <property type="match status" value="1"/>
</dbReference>
<keyword evidence="5" id="KW-0963">Cytoplasm</keyword>
<dbReference type="GO" id="GO:0032259">
    <property type="term" value="P:methylation"/>
    <property type="evidence" value="ECO:0007669"/>
    <property type="project" value="UniProtKB-KW"/>
</dbReference>
<evidence type="ECO:0000313" key="12">
    <source>
        <dbReference type="EMBL" id="MDA2810873.1"/>
    </source>
</evidence>
<keyword evidence="8" id="KW-0949">S-adenosyl-L-methionine</keyword>
<dbReference type="InterPro" id="IPR000682">
    <property type="entry name" value="PCMT"/>
</dbReference>
<dbReference type="EC" id="2.1.1.77" evidence="3"/>
<dbReference type="Pfam" id="PF01135">
    <property type="entry name" value="PCMT"/>
    <property type="match status" value="1"/>
</dbReference>
<dbReference type="GO" id="GO:0008168">
    <property type="term" value="F:methyltransferase activity"/>
    <property type="evidence" value="ECO:0007669"/>
    <property type="project" value="UniProtKB-KW"/>
</dbReference>
<proteinExistence type="inferred from homology"/>
<organism evidence="12 13">
    <name type="scientific">Nocardiopsis endophytica</name>
    <dbReference type="NCBI Taxonomy" id="3018445"/>
    <lineage>
        <taxon>Bacteria</taxon>
        <taxon>Bacillati</taxon>
        <taxon>Actinomycetota</taxon>
        <taxon>Actinomycetes</taxon>
        <taxon>Streptosporangiales</taxon>
        <taxon>Nocardiopsidaceae</taxon>
        <taxon>Nocardiopsis</taxon>
    </lineage>
</organism>
<dbReference type="CDD" id="cd02440">
    <property type="entry name" value="AdoMet_MTases"/>
    <property type="match status" value="1"/>
</dbReference>
<evidence type="ECO:0000313" key="13">
    <source>
        <dbReference type="Proteomes" id="UP001527866"/>
    </source>
</evidence>
<dbReference type="NCBIfam" id="TIGR04364">
    <property type="entry name" value="methyltran_FxLD"/>
    <property type="match status" value="1"/>
</dbReference>
<evidence type="ECO:0000256" key="10">
    <source>
        <dbReference type="ARBA" id="ARBA00031323"/>
    </source>
</evidence>
<accession>A0ABT4U1P0</accession>
<gene>
    <name evidence="12" type="primary">fxlM</name>
    <name evidence="12" type="ORF">O4J56_09525</name>
</gene>